<evidence type="ECO:0000256" key="1">
    <source>
        <dbReference type="ARBA" id="ARBA00022679"/>
    </source>
</evidence>
<dbReference type="GO" id="GO:0016747">
    <property type="term" value="F:acyltransferase activity, transferring groups other than amino-acyl groups"/>
    <property type="evidence" value="ECO:0007669"/>
    <property type="project" value="InterPro"/>
</dbReference>
<feature type="region of interest" description="Disordered" evidence="4">
    <location>
        <begin position="1"/>
        <end position="37"/>
    </location>
</feature>
<dbReference type="SUPFAM" id="SSF55729">
    <property type="entry name" value="Acyl-CoA N-acyltransferases (Nat)"/>
    <property type="match status" value="1"/>
</dbReference>
<proteinExistence type="inferred from homology"/>
<name>A0AAQ2HGB2_9MICO</name>
<protein>
    <submittedName>
        <fullName evidence="6">N-acetyltransferase</fullName>
    </submittedName>
</protein>
<evidence type="ECO:0000313" key="6">
    <source>
        <dbReference type="EMBL" id="TFC49414.1"/>
    </source>
</evidence>
<dbReference type="Pfam" id="PF13302">
    <property type="entry name" value="Acetyltransf_3"/>
    <property type="match status" value="1"/>
</dbReference>
<dbReference type="PANTHER" id="PTHR43792:SF8">
    <property type="entry name" value="[RIBOSOMAL PROTEIN US5]-ALANINE N-ACETYLTRANSFERASE"/>
    <property type="match status" value="1"/>
</dbReference>
<dbReference type="Proteomes" id="UP000297403">
    <property type="component" value="Unassembled WGS sequence"/>
</dbReference>
<feature type="compositionally biased region" description="Basic residues" evidence="4">
    <location>
        <begin position="9"/>
        <end position="28"/>
    </location>
</feature>
<feature type="region of interest" description="Disordered" evidence="4">
    <location>
        <begin position="204"/>
        <end position="223"/>
    </location>
</feature>
<feature type="domain" description="N-acetyltransferase" evidence="5">
    <location>
        <begin position="46"/>
        <end position="208"/>
    </location>
</feature>
<accession>A0AAQ2HGB2</accession>
<gene>
    <name evidence="6" type="ORF">E3O49_06310</name>
</gene>
<dbReference type="PANTHER" id="PTHR43792">
    <property type="entry name" value="GNAT FAMILY, PUTATIVE (AFU_ORTHOLOGUE AFUA_3G00765)-RELATED-RELATED"/>
    <property type="match status" value="1"/>
</dbReference>
<dbReference type="PROSITE" id="PS51186">
    <property type="entry name" value="GNAT"/>
    <property type="match status" value="1"/>
</dbReference>
<keyword evidence="2" id="KW-0012">Acyltransferase</keyword>
<comment type="similarity">
    <text evidence="3">Belongs to the acetyltransferase family. RimJ subfamily.</text>
</comment>
<reference evidence="6 7" key="1">
    <citation type="submission" date="2019-03" db="EMBL/GenBank/DDBJ databases">
        <title>Genomics of glacier-inhabiting Cryobacterium strains.</title>
        <authorList>
            <person name="Liu Q."/>
            <person name="Xin Y.-H."/>
        </authorList>
    </citation>
    <scope>NUCLEOTIDE SEQUENCE [LARGE SCALE GENOMIC DNA]</scope>
    <source>
        <strain evidence="7">TMT1-22</strain>
    </source>
</reference>
<keyword evidence="7" id="KW-1185">Reference proteome</keyword>
<dbReference type="Gene3D" id="3.40.630.30">
    <property type="match status" value="1"/>
</dbReference>
<evidence type="ECO:0000256" key="3">
    <source>
        <dbReference type="ARBA" id="ARBA00038502"/>
    </source>
</evidence>
<sequence length="223" mass="24646">MGPPPRAERRPRRRGRQRHAGARLRPRRPASPPLAVEPVDLSSPLLRLDQPTPADAETIFAYCQDPLFEKYLTVPWPYTRAHADSFIAEYVPGGWASDLEYTWAVRAADAPELLGVIGFRVPDASLGYWLGAPHRGRGLIPEAQRLVIDWVFANGIVSTVNWQCLVGNMPSSRTAWRAGFTFTGEAPAVQVHRDGTYPPAWHGRLRATDDRAPKPGWPAGVAG</sequence>
<comment type="caution">
    <text evidence="6">The sequence shown here is derived from an EMBL/GenBank/DDBJ whole genome shotgun (WGS) entry which is preliminary data.</text>
</comment>
<dbReference type="EMBL" id="SOFY01000028">
    <property type="protein sequence ID" value="TFC49414.1"/>
    <property type="molecule type" value="Genomic_DNA"/>
</dbReference>
<evidence type="ECO:0000256" key="2">
    <source>
        <dbReference type="ARBA" id="ARBA00023315"/>
    </source>
</evidence>
<keyword evidence="1" id="KW-0808">Transferase</keyword>
<evidence type="ECO:0000259" key="5">
    <source>
        <dbReference type="PROSITE" id="PS51186"/>
    </source>
</evidence>
<organism evidence="6 7">
    <name type="scientific">Cryobacterium shii</name>
    <dbReference type="NCBI Taxonomy" id="1259235"/>
    <lineage>
        <taxon>Bacteria</taxon>
        <taxon>Bacillati</taxon>
        <taxon>Actinomycetota</taxon>
        <taxon>Actinomycetes</taxon>
        <taxon>Micrococcales</taxon>
        <taxon>Microbacteriaceae</taxon>
        <taxon>Cryobacterium</taxon>
    </lineage>
</organism>
<dbReference type="AlphaFoldDB" id="A0AAQ2HGB2"/>
<evidence type="ECO:0000256" key="4">
    <source>
        <dbReference type="SAM" id="MobiDB-lite"/>
    </source>
</evidence>
<evidence type="ECO:0000313" key="7">
    <source>
        <dbReference type="Proteomes" id="UP000297403"/>
    </source>
</evidence>
<dbReference type="InterPro" id="IPR000182">
    <property type="entry name" value="GNAT_dom"/>
</dbReference>
<dbReference type="InterPro" id="IPR051531">
    <property type="entry name" value="N-acetyltransferase"/>
</dbReference>
<dbReference type="InterPro" id="IPR016181">
    <property type="entry name" value="Acyl_CoA_acyltransferase"/>
</dbReference>